<reference evidence="3" key="1">
    <citation type="submission" date="2017-08" db="EMBL/GenBank/DDBJ databases">
        <title>A dynamic microbial community with high functional redundancy inhabits the cold, oxic subseafloor aquifer.</title>
        <authorList>
            <person name="Tully B.J."/>
            <person name="Wheat C.G."/>
            <person name="Glazer B.T."/>
            <person name="Huber J.A."/>
        </authorList>
    </citation>
    <scope>NUCLEOTIDE SEQUENCE [LARGE SCALE GENOMIC DNA]</scope>
</reference>
<organism evidence="2 3">
    <name type="scientific">Aerophobetes bacterium</name>
    <dbReference type="NCBI Taxonomy" id="2030807"/>
    <lineage>
        <taxon>Bacteria</taxon>
        <taxon>Candidatus Aerophobota</taxon>
    </lineage>
</organism>
<dbReference type="EMBL" id="NVUU01000087">
    <property type="protein sequence ID" value="PCI92733.1"/>
    <property type="molecule type" value="Genomic_DNA"/>
</dbReference>
<dbReference type="Pfam" id="PF01308">
    <property type="entry name" value="Chlam_OMP"/>
    <property type="match status" value="2"/>
</dbReference>
<feature type="signal peptide" evidence="1">
    <location>
        <begin position="1"/>
        <end position="19"/>
    </location>
</feature>
<dbReference type="GO" id="GO:0009279">
    <property type="term" value="C:cell outer membrane"/>
    <property type="evidence" value="ECO:0007669"/>
    <property type="project" value="InterPro"/>
</dbReference>
<dbReference type="GO" id="GO:0015288">
    <property type="term" value="F:porin activity"/>
    <property type="evidence" value="ECO:0007669"/>
    <property type="project" value="InterPro"/>
</dbReference>
<dbReference type="InterPro" id="IPR000604">
    <property type="entry name" value="Major_OMP_Chlamydia"/>
</dbReference>
<comment type="caution">
    <text evidence="2">The sequence shown here is derived from an EMBL/GenBank/DDBJ whole genome shotgun (WGS) entry which is preliminary data.</text>
</comment>
<evidence type="ECO:0000313" key="2">
    <source>
        <dbReference type="EMBL" id="PCI92733.1"/>
    </source>
</evidence>
<evidence type="ECO:0000313" key="3">
    <source>
        <dbReference type="Proteomes" id="UP000217838"/>
    </source>
</evidence>
<protein>
    <recommendedName>
        <fullName evidence="4">Outer membrane protein beta-barrel domain-containing protein</fullName>
    </recommendedName>
</protein>
<feature type="chain" id="PRO_5012359356" description="Outer membrane protein beta-barrel domain-containing protein" evidence="1">
    <location>
        <begin position="20"/>
        <end position="261"/>
    </location>
</feature>
<dbReference type="AlphaFoldDB" id="A0A2A4YD73"/>
<proteinExistence type="predicted"/>
<evidence type="ECO:0000256" key="1">
    <source>
        <dbReference type="SAM" id="SignalP"/>
    </source>
</evidence>
<sequence>MLKKAFLSAFVLACCSAQALYNGSPSLPHVTETGFFFTKDDWFALKIGYQNDILIDRSLKPTNNTIRRMDVFRYYFNQGVITANFVDRFEVYSSLGAAKFFIEPRVTPTTRLTMETGNRFTWGVGARGVLYEVSKFSFGMDMKYQESTPSFQWISINGTPTTSTQGAKLKYQEWQIGLGVSYRIELFTPYVVGRYCQTLARYTHFAAGLLPNNATSFRVKSRKKFGISVGATLSNGNIFDIDFEARMIDETAATIALTVRI</sequence>
<name>A0A2A4YD73_UNCAE</name>
<dbReference type="Proteomes" id="UP000217838">
    <property type="component" value="Unassembled WGS sequence"/>
</dbReference>
<gene>
    <name evidence="2" type="ORF">COB11_06695</name>
</gene>
<evidence type="ECO:0008006" key="4">
    <source>
        <dbReference type="Google" id="ProtNLM"/>
    </source>
</evidence>
<keyword evidence="1" id="KW-0732">Signal</keyword>
<dbReference type="GO" id="GO:0005198">
    <property type="term" value="F:structural molecule activity"/>
    <property type="evidence" value="ECO:0007669"/>
    <property type="project" value="InterPro"/>
</dbReference>
<accession>A0A2A4YD73</accession>